<sequence>MLETCFKTRKPRYLRGDQVCTRVPCFVDVYRSRIKSMIFLIIIFLFIVRHYIIIIMYLDVKVILVVIVQ</sequence>
<keyword evidence="1" id="KW-0812">Transmembrane</keyword>
<accession>S4P7B0</accession>
<evidence type="ECO:0000256" key="1">
    <source>
        <dbReference type="SAM" id="Phobius"/>
    </source>
</evidence>
<reference evidence="2" key="2">
    <citation type="submission" date="2013-05" db="EMBL/GenBank/DDBJ databases">
        <authorList>
            <person name="Carter J.-M."/>
            <person name="Baker S.C."/>
            <person name="Pink R."/>
            <person name="Carter D.R.F."/>
            <person name="Collins A."/>
            <person name="Tomlin J."/>
            <person name="Gibbs M."/>
            <person name="Breuker C.J."/>
        </authorList>
    </citation>
    <scope>NUCLEOTIDE SEQUENCE</scope>
    <source>
        <tissue evidence="2">Ovary</tissue>
    </source>
</reference>
<dbReference type="EMBL" id="GAIX01006461">
    <property type="protein sequence ID" value="JAA86099.1"/>
    <property type="molecule type" value="Transcribed_RNA"/>
</dbReference>
<evidence type="ECO:0000313" key="2">
    <source>
        <dbReference type="EMBL" id="JAA86099.1"/>
    </source>
</evidence>
<feature type="transmembrane region" description="Helical" evidence="1">
    <location>
        <begin position="38"/>
        <end position="58"/>
    </location>
</feature>
<proteinExistence type="predicted"/>
<dbReference type="AlphaFoldDB" id="S4P7B0"/>
<reference evidence="2" key="1">
    <citation type="journal article" date="2013" name="BMC Genomics">
        <title>Unscrambling butterfly oogenesis.</title>
        <authorList>
            <person name="Carter J.M."/>
            <person name="Baker S.C."/>
            <person name="Pink R."/>
            <person name="Carter D.R."/>
            <person name="Collins A."/>
            <person name="Tomlin J."/>
            <person name="Gibbs M."/>
            <person name="Breuker C.J."/>
        </authorList>
    </citation>
    <scope>NUCLEOTIDE SEQUENCE</scope>
    <source>
        <tissue evidence="2">Ovary</tissue>
    </source>
</reference>
<keyword evidence="1" id="KW-0472">Membrane</keyword>
<name>S4P7B0_9NEOP</name>
<keyword evidence="1" id="KW-1133">Transmembrane helix</keyword>
<organism evidence="2">
    <name type="scientific">Pararge aegeria</name>
    <name type="common">speckled wood butterfly</name>
    <dbReference type="NCBI Taxonomy" id="116150"/>
    <lineage>
        <taxon>Eukaryota</taxon>
        <taxon>Metazoa</taxon>
        <taxon>Ecdysozoa</taxon>
        <taxon>Arthropoda</taxon>
        <taxon>Hexapoda</taxon>
        <taxon>Insecta</taxon>
        <taxon>Pterygota</taxon>
        <taxon>Neoptera</taxon>
        <taxon>Endopterygota</taxon>
        <taxon>Lepidoptera</taxon>
        <taxon>Glossata</taxon>
        <taxon>Ditrysia</taxon>
        <taxon>Papilionoidea</taxon>
        <taxon>Nymphalidae</taxon>
        <taxon>Satyrinae</taxon>
        <taxon>Satyrini</taxon>
        <taxon>Parargina</taxon>
        <taxon>Pararge</taxon>
    </lineage>
</organism>
<protein>
    <submittedName>
        <fullName evidence="2">Uncharacterized protein</fullName>
    </submittedName>
</protein>